<gene>
    <name evidence="1" type="ORF">S01H1_78250</name>
</gene>
<dbReference type="Gene3D" id="3.50.50.60">
    <property type="entry name" value="FAD/NAD(P)-binding domain"/>
    <property type="match status" value="1"/>
</dbReference>
<proteinExistence type="predicted"/>
<reference evidence="1" key="1">
    <citation type="journal article" date="2014" name="Front. Microbiol.">
        <title>High frequency of phylogenetically diverse reductive dehalogenase-homologous genes in deep subseafloor sedimentary metagenomes.</title>
        <authorList>
            <person name="Kawai M."/>
            <person name="Futagami T."/>
            <person name="Toyoda A."/>
            <person name="Takaki Y."/>
            <person name="Nishi S."/>
            <person name="Hori S."/>
            <person name="Arai W."/>
            <person name="Tsubouchi T."/>
            <person name="Morono Y."/>
            <person name="Uchiyama I."/>
            <person name="Ito T."/>
            <person name="Fujiyama A."/>
            <person name="Inagaki F."/>
            <person name="Takami H."/>
        </authorList>
    </citation>
    <scope>NUCLEOTIDE SEQUENCE</scope>
    <source>
        <strain evidence="1">Expedition CK06-06</strain>
    </source>
</reference>
<dbReference type="SUPFAM" id="SSF51905">
    <property type="entry name" value="FAD/NAD(P)-binding domain"/>
    <property type="match status" value="1"/>
</dbReference>
<dbReference type="PANTHER" id="PTHR42685">
    <property type="entry name" value="GERANYLGERANYL DIPHOSPHATE REDUCTASE"/>
    <property type="match status" value="1"/>
</dbReference>
<evidence type="ECO:0000313" key="1">
    <source>
        <dbReference type="EMBL" id="GAG44352.1"/>
    </source>
</evidence>
<dbReference type="InterPro" id="IPR050407">
    <property type="entry name" value="Geranylgeranyl_reductase"/>
</dbReference>
<dbReference type="InterPro" id="IPR036188">
    <property type="entry name" value="FAD/NAD-bd_sf"/>
</dbReference>
<dbReference type="PANTHER" id="PTHR42685:SF21">
    <property type="entry name" value="DEHYDROGENASE (FLAVOPROTEIN)-LIKE PROTEIN"/>
    <property type="match status" value="1"/>
</dbReference>
<accession>X0YAM7</accession>
<organism evidence="1">
    <name type="scientific">marine sediment metagenome</name>
    <dbReference type="NCBI Taxonomy" id="412755"/>
    <lineage>
        <taxon>unclassified sequences</taxon>
        <taxon>metagenomes</taxon>
        <taxon>ecological metagenomes</taxon>
    </lineage>
</organism>
<protein>
    <recommendedName>
        <fullName evidence="2">FAD-binding domain-containing protein</fullName>
    </recommendedName>
</protein>
<name>X0YAM7_9ZZZZ</name>
<sequence length="143" mass="16113">MVGDAAGQVKPTTGGGIYYGLLCADIAANILHQALASNTLSAKSLADYEREWRRKLRQELRIGYRARKFYERLSDGQIDRIFDIIKSQGIDEAILKAEEMSFDWHGAVVLRLLEHRAMSKAIEMMKIPFHVGRGSKGYRGILT</sequence>
<dbReference type="AlphaFoldDB" id="X0YAM7"/>
<evidence type="ECO:0008006" key="2">
    <source>
        <dbReference type="Google" id="ProtNLM"/>
    </source>
</evidence>
<comment type="caution">
    <text evidence="1">The sequence shown here is derived from an EMBL/GenBank/DDBJ whole genome shotgun (WGS) entry which is preliminary data.</text>
</comment>
<dbReference type="EMBL" id="BARS01052648">
    <property type="protein sequence ID" value="GAG44352.1"/>
    <property type="molecule type" value="Genomic_DNA"/>
</dbReference>